<evidence type="ECO:0000313" key="2">
    <source>
        <dbReference type="EMBL" id="MCM8557031.1"/>
    </source>
</evidence>
<dbReference type="Proteomes" id="UP001155128">
    <property type="component" value="Unassembled WGS sequence"/>
</dbReference>
<gene>
    <name evidence="2" type="ORF">NDO55_04260</name>
</gene>
<dbReference type="RefSeq" id="WP_252112741.1">
    <property type="nucleotide sequence ID" value="NZ_JAMSHT010000001.1"/>
</dbReference>
<organism evidence="2 3">
    <name type="scientific">Sphingomicrobium sediminis</name>
    <dbReference type="NCBI Taxonomy" id="2950949"/>
    <lineage>
        <taxon>Bacteria</taxon>
        <taxon>Pseudomonadati</taxon>
        <taxon>Pseudomonadota</taxon>
        <taxon>Alphaproteobacteria</taxon>
        <taxon>Sphingomonadales</taxon>
        <taxon>Sphingomonadaceae</taxon>
        <taxon>Sphingomicrobium</taxon>
    </lineage>
</organism>
<reference evidence="2" key="1">
    <citation type="submission" date="2022-06" db="EMBL/GenBank/DDBJ databases">
        <title>Sphingomicrobium sedimins sp. nov., a marine bacterium isolated from tidal flat.</title>
        <authorList>
            <person name="Kim C.-H."/>
            <person name="Yoo Y."/>
            <person name="Kim J.-J."/>
        </authorList>
    </citation>
    <scope>NUCLEOTIDE SEQUENCE</scope>
    <source>
        <strain evidence="2">GRR-S6-50</strain>
    </source>
</reference>
<feature type="chain" id="PRO_5040951313" evidence="1">
    <location>
        <begin position="25"/>
        <end position="225"/>
    </location>
</feature>
<comment type="caution">
    <text evidence="2">The sequence shown here is derived from an EMBL/GenBank/DDBJ whole genome shotgun (WGS) entry which is preliminary data.</text>
</comment>
<evidence type="ECO:0000313" key="3">
    <source>
        <dbReference type="Proteomes" id="UP001155128"/>
    </source>
</evidence>
<keyword evidence="3" id="KW-1185">Reference proteome</keyword>
<keyword evidence="1" id="KW-0732">Signal</keyword>
<name>A0A9X2EGM5_9SPHN</name>
<evidence type="ECO:0000256" key="1">
    <source>
        <dbReference type="SAM" id="SignalP"/>
    </source>
</evidence>
<accession>A0A9X2EGM5</accession>
<proteinExistence type="predicted"/>
<dbReference type="EMBL" id="JAMSHT010000001">
    <property type="protein sequence ID" value="MCM8557031.1"/>
    <property type="molecule type" value="Genomic_DNA"/>
</dbReference>
<feature type="signal peptide" evidence="1">
    <location>
        <begin position="1"/>
        <end position="24"/>
    </location>
</feature>
<sequence>MRLRNMGLGLVTAAMLAAPSAAQPAGEADIDRSYFASDLSLSNLLDDPAGAAGMVRAAGTLADCLVRAGGNSAGGLIGGPGTNDAEYARLMRGVTVTYAQCKTPRARGLHPYFVNGALAERLLLSQNRDWVPRAANVNAAQAQSFYQPQRGQSGMENVGRCAAVFSPGFVIQVLMTEAGSDAEEDALDALYAATPECGLRERPEAIPEIYQRSALAVGLWLWSNR</sequence>
<protein>
    <submittedName>
        <fullName evidence="2">Uncharacterized protein</fullName>
    </submittedName>
</protein>
<dbReference type="AlphaFoldDB" id="A0A9X2EGM5"/>